<dbReference type="EMBL" id="VMNX01000213">
    <property type="protein sequence ID" value="MPY53723.1"/>
    <property type="molecule type" value="Genomic_DNA"/>
</dbReference>
<evidence type="ECO:0000313" key="3">
    <source>
        <dbReference type="Proteomes" id="UP000373149"/>
    </source>
</evidence>
<dbReference type="Proteomes" id="UP000373149">
    <property type="component" value="Unassembled WGS sequence"/>
</dbReference>
<sequence>MINRSGWGHEATRTAPRALVEKGVLPGVSAKVRDSRFRILCGRSGVGYRGNGSPGTVRMCELKPAGKPREDVRYGFAPDPSTSTGTGRASERRVRSRAASWPGGRP</sequence>
<gene>
    <name evidence="2" type="ORF">FPZ41_36225</name>
</gene>
<evidence type="ECO:0000313" key="2">
    <source>
        <dbReference type="EMBL" id="MPY53723.1"/>
    </source>
</evidence>
<organism evidence="2 3">
    <name type="scientific">Streptomyces acidicola</name>
    <dbReference type="NCBI Taxonomy" id="2596892"/>
    <lineage>
        <taxon>Bacteria</taxon>
        <taxon>Bacillati</taxon>
        <taxon>Actinomycetota</taxon>
        <taxon>Actinomycetes</taxon>
        <taxon>Kitasatosporales</taxon>
        <taxon>Streptomycetaceae</taxon>
        <taxon>Streptomyces</taxon>
    </lineage>
</organism>
<accession>A0A5N8X2B6</accession>
<reference evidence="2 3" key="1">
    <citation type="submission" date="2019-09" db="EMBL/GenBank/DDBJ databases">
        <authorList>
            <person name="Duangmal K."/>
            <person name="Teo W.F.A."/>
            <person name="Lipun K."/>
        </authorList>
    </citation>
    <scope>NUCLEOTIDE SEQUENCE [LARGE SCALE GENOMIC DNA]</scope>
    <source>
        <strain evidence="2 3">K1PN6</strain>
    </source>
</reference>
<feature type="region of interest" description="Disordered" evidence="1">
    <location>
        <begin position="68"/>
        <end position="106"/>
    </location>
</feature>
<comment type="caution">
    <text evidence="2">The sequence shown here is derived from an EMBL/GenBank/DDBJ whole genome shotgun (WGS) entry which is preliminary data.</text>
</comment>
<name>A0A5N8X2B6_9ACTN</name>
<keyword evidence="3" id="KW-1185">Reference proteome</keyword>
<dbReference type="AlphaFoldDB" id="A0A5N8X2B6"/>
<protein>
    <submittedName>
        <fullName evidence="2">Uncharacterized protein</fullName>
    </submittedName>
</protein>
<proteinExistence type="predicted"/>
<evidence type="ECO:0000256" key="1">
    <source>
        <dbReference type="SAM" id="MobiDB-lite"/>
    </source>
</evidence>